<gene>
    <name evidence="3" type="ORF">AJAP_22260</name>
</gene>
<dbReference type="Pfam" id="PF13581">
    <property type="entry name" value="HATPase_c_2"/>
    <property type="match status" value="1"/>
</dbReference>
<dbReference type="SUPFAM" id="SSF55874">
    <property type="entry name" value="ATPase domain of HSP90 chaperone/DNA topoisomerase II/histidine kinase"/>
    <property type="match status" value="1"/>
</dbReference>
<dbReference type="HOGENOM" id="CLU_090336_4_4_11"/>
<proteinExistence type="predicted"/>
<dbReference type="InterPro" id="IPR003594">
    <property type="entry name" value="HATPase_dom"/>
</dbReference>
<evidence type="ECO:0000313" key="4">
    <source>
        <dbReference type="Proteomes" id="UP000028492"/>
    </source>
</evidence>
<dbReference type="PANTHER" id="PTHR35526:SF3">
    <property type="entry name" value="ANTI-SIGMA-F FACTOR RSBW"/>
    <property type="match status" value="1"/>
</dbReference>
<protein>
    <recommendedName>
        <fullName evidence="2">Histidine kinase/HSP90-like ATPase domain-containing protein</fullName>
    </recommendedName>
</protein>
<organism evidence="3 4">
    <name type="scientific">Amycolatopsis japonica</name>
    <dbReference type="NCBI Taxonomy" id="208439"/>
    <lineage>
        <taxon>Bacteria</taxon>
        <taxon>Bacillati</taxon>
        <taxon>Actinomycetota</taxon>
        <taxon>Actinomycetes</taxon>
        <taxon>Pseudonocardiales</taxon>
        <taxon>Pseudonocardiaceae</taxon>
        <taxon>Amycolatopsis</taxon>
        <taxon>Amycolatopsis japonica group</taxon>
    </lineage>
</organism>
<keyword evidence="1" id="KW-0723">Serine/threonine-protein kinase</keyword>
<reference evidence="3 4" key="1">
    <citation type="journal article" date="2014" name="J. Biotechnol.">
        <title>Complete genome sequence of the actinobacterium Amycolatopsis japonica MG417-CF17(T) (=DSM 44213T) producing (S,S)-N,N'-ethylenediaminedisuccinic acid.</title>
        <authorList>
            <person name="Stegmann E."/>
            <person name="Albersmeier A."/>
            <person name="Spohn M."/>
            <person name="Gert H."/>
            <person name="Weber T."/>
            <person name="Wohlleben W."/>
            <person name="Kalinowski J."/>
            <person name="Ruckert C."/>
        </authorList>
    </citation>
    <scope>NUCLEOTIDE SEQUENCE [LARGE SCALE GENOMIC DNA]</scope>
    <source>
        <strain evidence="4">MG417-CF17 (DSM 44213)</strain>
    </source>
</reference>
<name>A0A075V3A4_9PSEU</name>
<feature type="domain" description="Histidine kinase/HSP90-like ATPase" evidence="2">
    <location>
        <begin position="22"/>
        <end position="126"/>
    </location>
</feature>
<evidence type="ECO:0000259" key="2">
    <source>
        <dbReference type="Pfam" id="PF13581"/>
    </source>
</evidence>
<dbReference type="RefSeq" id="WP_038514829.1">
    <property type="nucleotide sequence ID" value="NZ_CP008953.1"/>
</dbReference>
<dbReference type="PANTHER" id="PTHR35526">
    <property type="entry name" value="ANTI-SIGMA-F FACTOR RSBW-RELATED"/>
    <property type="match status" value="1"/>
</dbReference>
<dbReference type="EMBL" id="CP008953">
    <property type="protein sequence ID" value="AIG77310.1"/>
    <property type="molecule type" value="Genomic_DNA"/>
</dbReference>
<dbReference type="Gene3D" id="3.30.565.10">
    <property type="entry name" value="Histidine kinase-like ATPase, C-terminal domain"/>
    <property type="match status" value="1"/>
</dbReference>
<keyword evidence="4" id="KW-1185">Reference proteome</keyword>
<keyword evidence="1" id="KW-0418">Kinase</keyword>
<dbReference type="KEGG" id="aja:AJAP_22260"/>
<dbReference type="eggNOG" id="COG2172">
    <property type="taxonomic scope" value="Bacteria"/>
</dbReference>
<dbReference type="CDD" id="cd16936">
    <property type="entry name" value="HATPase_RsbW-like"/>
    <property type="match status" value="1"/>
</dbReference>
<dbReference type="STRING" id="208439.AJAP_22260"/>
<dbReference type="GO" id="GO:0004674">
    <property type="term" value="F:protein serine/threonine kinase activity"/>
    <property type="evidence" value="ECO:0007669"/>
    <property type="project" value="UniProtKB-KW"/>
</dbReference>
<dbReference type="Proteomes" id="UP000028492">
    <property type="component" value="Chromosome"/>
</dbReference>
<evidence type="ECO:0000256" key="1">
    <source>
        <dbReference type="ARBA" id="ARBA00022527"/>
    </source>
</evidence>
<dbReference type="AlphaFoldDB" id="A0A075V3A4"/>
<keyword evidence="1" id="KW-0808">Transferase</keyword>
<dbReference type="InterPro" id="IPR050267">
    <property type="entry name" value="Anti-sigma-factor_SerPK"/>
</dbReference>
<accession>A0A075V3A4</accession>
<sequence length="131" mass="14459">MGITRTRQTYEFPTGIAPPLGEVRAWLRERLSEVGRTTIADTELLTTELVTNAHEHADGVAELRVSVPSGRDVVRVEVDDRRPRLRPHRVIKTDPTSPHGRGLALVEAISTEWGVDTGAGFKTVWAEIPVS</sequence>
<evidence type="ECO:0000313" key="3">
    <source>
        <dbReference type="EMBL" id="AIG77310.1"/>
    </source>
</evidence>
<dbReference type="InterPro" id="IPR036890">
    <property type="entry name" value="HATPase_C_sf"/>
</dbReference>